<dbReference type="Gene3D" id="1.20.1530.20">
    <property type="match status" value="1"/>
</dbReference>
<dbReference type="Pfam" id="PF01758">
    <property type="entry name" value="SBF"/>
    <property type="match status" value="1"/>
</dbReference>
<keyword evidence="6" id="KW-1133">Transmembrane helix</keyword>
<keyword evidence="4" id="KW-1003">Cell membrane</keyword>
<dbReference type="GO" id="GO:0015105">
    <property type="term" value="F:arsenite transmembrane transporter activity"/>
    <property type="evidence" value="ECO:0007669"/>
    <property type="project" value="TreeGrafter"/>
</dbReference>
<evidence type="ECO:0000313" key="9">
    <source>
        <dbReference type="Proteomes" id="UP000006443"/>
    </source>
</evidence>
<dbReference type="OrthoDB" id="3254016at2"/>
<keyword evidence="5" id="KW-0812">Transmembrane</keyword>
<gene>
    <name evidence="8" type="ORF">DealDRAFT_0029</name>
</gene>
<dbReference type="PANTHER" id="PTHR43057:SF1">
    <property type="entry name" value="ARSENICAL-RESISTANCE PROTEIN 3"/>
    <property type="match status" value="1"/>
</dbReference>
<dbReference type="RefSeq" id="WP_008513716.1">
    <property type="nucleotide sequence ID" value="NZ_ACJM01000001.1"/>
</dbReference>
<dbReference type="Proteomes" id="UP000006443">
    <property type="component" value="Unassembled WGS sequence"/>
</dbReference>
<name>C0GC20_DETAL</name>
<evidence type="ECO:0000256" key="6">
    <source>
        <dbReference type="ARBA" id="ARBA00022989"/>
    </source>
</evidence>
<comment type="caution">
    <text evidence="8">The sequence shown here is derived from an EMBL/GenBank/DDBJ whole genome shotgun (WGS) entry which is preliminary data.</text>
</comment>
<evidence type="ECO:0000256" key="5">
    <source>
        <dbReference type="ARBA" id="ARBA00022692"/>
    </source>
</evidence>
<comment type="subcellular location">
    <subcellularLocation>
        <location evidence="1">Cell membrane</location>
        <topology evidence="1">Multi-pass membrane protein</topology>
    </subcellularLocation>
</comment>
<comment type="similarity">
    <text evidence="2">Belongs to the arsenical resistance-3 (ACR3) (TC 2.A.59) family.</text>
</comment>
<reference evidence="8 9" key="1">
    <citation type="submission" date="2009-02" db="EMBL/GenBank/DDBJ databases">
        <title>Sequencing of the draft genome and assembly of Dethiobacter alkaliphilus AHT 1.</title>
        <authorList>
            <consortium name="US DOE Joint Genome Institute (JGI-PGF)"/>
            <person name="Lucas S."/>
            <person name="Copeland A."/>
            <person name="Lapidus A."/>
            <person name="Glavina del Rio T."/>
            <person name="Dalin E."/>
            <person name="Tice H."/>
            <person name="Bruce D."/>
            <person name="Goodwin L."/>
            <person name="Pitluck S."/>
            <person name="Larimer F."/>
            <person name="Land M.L."/>
            <person name="Hauser L."/>
            <person name="Muyzer G."/>
        </authorList>
    </citation>
    <scope>NUCLEOTIDE SEQUENCE [LARGE SCALE GENOMIC DNA]</scope>
    <source>
        <strain evidence="8 9">AHT 1</strain>
    </source>
</reference>
<keyword evidence="7" id="KW-0472">Membrane</keyword>
<accession>C0GC20</accession>
<sequence>MNIFERFQVFFILAAVALGLLLGNLNWVAANASLFITPFLMAMLFGVFLQVPLNHLGTALKDFRFTGLSMAMNFIWTPALAFLLGYLFLGGAPDLWVGLIMLMVTPCTDWYIVFTNIACGNVPLATVQLPWKLLLQLLLLPIYLLLLAGAIVEINTAILFTSLVQVLVVPFILALITRRLLLLKKNESWLEAQVLPKVSIMQFVFLALTIMAMFASQGEILLQNPAIVLRLLPPIILFFAINFLLGQGIGRLFKFSYENVACFNFTTLARNSPLALAIAVSAFPDRPLIALVLIIGPLIELPVLTVIAQVLLFLRKKEFWPN</sequence>
<evidence type="ECO:0000256" key="4">
    <source>
        <dbReference type="ARBA" id="ARBA00022475"/>
    </source>
</evidence>
<dbReference type="InterPro" id="IPR004706">
    <property type="entry name" value="Arsenical-R_Acr3"/>
</dbReference>
<dbReference type="InterPro" id="IPR038770">
    <property type="entry name" value="Na+/solute_symporter_sf"/>
</dbReference>
<dbReference type="GO" id="GO:0005886">
    <property type="term" value="C:plasma membrane"/>
    <property type="evidence" value="ECO:0007669"/>
    <property type="project" value="UniProtKB-SubCell"/>
</dbReference>
<dbReference type="eggNOG" id="COG0798">
    <property type="taxonomic scope" value="Bacteria"/>
</dbReference>
<protein>
    <submittedName>
        <fullName evidence="8">Bile acid:sodium symporter</fullName>
    </submittedName>
</protein>
<dbReference type="PANTHER" id="PTHR43057">
    <property type="entry name" value="ARSENITE EFFLUX TRANSPORTER"/>
    <property type="match status" value="1"/>
</dbReference>
<evidence type="ECO:0000256" key="2">
    <source>
        <dbReference type="ARBA" id="ARBA00010110"/>
    </source>
</evidence>
<dbReference type="InterPro" id="IPR002657">
    <property type="entry name" value="BilAc:Na_symport/Acr3"/>
</dbReference>
<proteinExistence type="inferred from homology"/>
<evidence type="ECO:0000256" key="3">
    <source>
        <dbReference type="ARBA" id="ARBA00022448"/>
    </source>
</evidence>
<dbReference type="GO" id="GO:0015297">
    <property type="term" value="F:antiporter activity"/>
    <property type="evidence" value="ECO:0007669"/>
    <property type="project" value="InterPro"/>
</dbReference>
<dbReference type="EMBL" id="ACJM01000001">
    <property type="protein sequence ID" value="EEG78755.1"/>
    <property type="molecule type" value="Genomic_DNA"/>
</dbReference>
<organism evidence="8 9">
    <name type="scientific">Dethiobacter alkaliphilus AHT 1</name>
    <dbReference type="NCBI Taxonomy" id="555088"/>
    <lineage>
        <taxon>Bacteria</taxon>
        <taxon>Bacillati</taxon>
        <taxon>Bacillota</taxon>
        <taxon>Dethiobacteria</taxon>
        <taxon>Dethiobacterales</taxon>
        <taxon>Dethiobacteraceae</taxon>
        <taxon>Dethiobacter</taxon>
    </lineage>
</organism>
<evidence type="ECO:0000313" key="8">
    <source>
        <dbReference type="EMBL" id="EEG78755.1"/>
    </source>
</evidence>
<keyword evidence="3" id="KW-0813">Transport</keyword>
<evidence type="ECO:0000256" key="7">
    <source>
        <dbReference type="ARBA" id="ARBA00023136"/>
    </source>
</evidence>
<dbReference type="GO" id="GO:0015104">
    <property type="term" value="F:antimonite transmembrane transporter activity"/>
    <property type="evidence" value="ECO:0007669"/>
    <property type="project" value="TreeGrafter"/>
</dbReference>
<evidence type="ECO:0000256" key="1">
    <source>
        <dbReference type="ARBA" id="ARBA00004651"/>
    </source>
</evidence>
<keyword evidence="9" id="KW-1185">Reference proteome</keyword>
<dbReference type="STRING" id="555088.DealDRAFT_0029"/>
<dbReference type="AlphaFoldDB" id="C0GC20"/>